<sequence>MLISFMRHLLLLDGTCSKRHIFPGNFPWVISKPIGKVSMNQSQQRTRTSYWRGGKHCQATFCCRGRNHHH</sequence>
<dbReference type="AlphaFoldDB" id="A0A974DAI4"/>
<gene>
    <name evidence="1" type="ORF">XELAEV_18016872mg</name>
</gene>
<evidence type="ECO:0000313" key="1">
    <source>
        <dbReference type="EMBL" id="OCT88243.1"/>
    </source>
</evidence>
<accession>A0A974DAI4</accession>
<proteinExistence type="predicted"/>
<reference evidence="2" key="1">
    <citation type="journal article" date="2016" name="Nature">
        <title>Genome evolution in the allotetraploid frog Xenopus laevis.</title>
        <authorList>
            <person name="Session A.M."/>
            <person name="Uno Y."/>
            <person name="Kwon T."/>
            <person name="Chapman J.A."/>
            <person name="Toyoda A."/>
            <person name="Takahashi S."/>
            <person name="Fukui A."/>
            <person name="Hikosaka A."/>
            <person name="Suzuki A."/>
            <person name="Kondo M."/>
            <person name="van Heeringen S.J."/>
            <person name="Quigley I."/>
            <person name="Heinz S."/>
            <person name="Ogino H."/>
            <person name="Ochi H."/>
            <person name="Hellsten U."/>
            <person name="Lyons J.B."/>
            <person name="Simakov O."/>
            <person name="Putnam N."/>
            <person name="Stites J."/>
            <person name="Kuroki Y."/>
            <person name="Tanaka T."/>
            <person name="Michiue T."/>
            <person name="Watanabe M."/>
            <person name="Bogdanovic O."/>
            <person name="Lister R."/>
            <person name="Georgiou G."/>
            <person name="Paranjpe S.S."/>
            <person name="van Kruijsbergen I."/>
            <person name="Shu S."/>
            <person name="Carlson J."/>
            <person name="Kinoshita T."/>
            <person name="Ohta Y."/>
            <person name="Mawaribuchi S."/>
            <person name="Jenkins J."/>
            <person name="Grimwood J."/>
            <person name="Schmutz J."/>
            <person name="Mitros T."/>
            <person name="Mozaffari S.V."/>
            <person name="Suzuki Y."/>
            <person name="Haramoto Y."/>
            <person name="Yamamoto T.S."/>
            <person name="Takagi C."/>
            <person name="Heald R."/>
            <person name="Miller K."/>
            <person name="Haudenschild C."/>
            <person name="Kitzman J."/>
            <person name="Nakayama T."/>
            <person name="Izutsu Y."/>
            <person name="Robert J."/>
            <person name="Fortriede J."/>
            <person name="Burns K."/>
            <person name="Lotay V."/>
            <person name="Karimi K."/>
            <person name="Yasuoka Y."/>
            <person name="Dichmann D.S."/>
            <person name="Flajnik M.F."/>
            <person name="Houston D.W."/>
            <person name="Shendure J."/>
            <person name="DuPasquier L."/>
            <person name="Vize P.D."/>
            <person name="Zorn A.M."/>
            <person name="Ito M."/>
            <person name="Marcotte E.M."/>
            <person name="Wallingford J.B."/>
            <person name="Ito Y."/>
            <person name="Asashima M."/>
            <person name="Ueno N."/>
            <person name="Matsuda Y."/>
            <person name="Veenstra G.J."/>
            <person name="Fujiyama A."/>
            <person name="Harland R.M."/>
            <person name="Taira M."/>
            <person name="Rokhsar D.S."/>
        </authorList>
    </citation>
    <scope>NUCLEOTIDE SEQUENCE [LARGE SCALE GENOMIC DNA]</scope>
    <source>
        <strain evidence="2">J</strain>
    </source>
</reference>
<dbReference type="Proteomes" id="UP000694892">
    <property type="component" value="Chromosome 3L"/>
</dbReference>
<dbReference type="EMBL" id="CM004470">
    <property type="protein sequence ID" value="OCT88243.1"/>
    <property type="molecule type" value="Genomic_DNA"/>
</dbReference>
<protein>
    <submittedName>
        <fullName evidence="1">Uncharacterized protein</fullName>
    </submittedName>
</protein>
<evidence type="ECO:0000313" key="2">
    <source>
        <dbReference type="Proteomes" id="UP000694892"/>
    </source>
</evidence>
<name>A0A974DAI4_XENLA</name>
<organism evidence="1 2">
    <name type="scientific">Xenopus laevis</name>
    <name type="common">African clawed frog</name>
    <dbReference type="NCBI Taxonomy" id="8355"/>
    <lineage>
        <taxon>Eukaryota</taxon>
        <taxon>Metazoa</taxon>
        <taxon>Chordata</taxon>
        <taxon>Craniata</taxon>
        <taxon>Vertebrata</taxon>
        <taxon>Euteleostomi</taxon>
        <taxon>Amphibia</taxon>
        <taxon>Batrachia</taxon>
        <taxon>Anura</taxon>
        <taxon>Pipoidea</taxon>
        <taxon>Pipidae</taxon>
        <taxon>Xenopodinae</taxon>
        <taxon>Xenopus</taxon>
        <taxon>Xenopus</taxon>
    </lineage>
</organism>